<dbReference type="PANTHER" id="PTHR14091:SF0">
    <property type="entry name" value="PERIODIC TRYPTOPHAN PROTEIN 1 HOMOLOG"/>
    <property type="match status" value="1"/>
</dbReference>
<evidence type="ECO:0000256" key="3">
    <source>
        <dbReference type="ARBA" id="ARBA00022737"/>
    </source>
</evidence>
<gene>
    <name evidence="6" type="ORF">WJX84_002456</name>
</gene>
<dbReference type="PRINTS" id="PR00320">
    <property type="entry name" value="GPROTEINBRPT"/>
</dbReference>
<evidence type="ECO:0008006" key="8">
    <source>
        <dbReference type="Google" id="ProtNLM"/>
    </source>
</evidence>
<feature type="region of interest" description="Disordered" evidence="5">
    <location>
        <begin position="231"/>
        <end position="274"/>
    </location>
</feature>
<keyword evidence="3" id="KW-0677">Repeat</keyword>
<dbReference type="Pfam" id="PF00400">
    <property type="entry name" value="WD40"/>
    <property type="match status" value="3"/>
</dbReference>
<dbReference type="PANTHER" id="PTHR14091">
    <property type="entry name" value="PERIODIC TRYPTOPHAN PROTEIN 1"/>
    <property type="match status" value="1"/>
</dbReference>
<dbReference type="EMBL" id="JALJOV010001042">
    <property type="protein sequence ID" value="KAK9855778.1"/>
    <property type="molecule type" value="Genomic_DNA"/>
</dbReference>
<evidence type="ECO:0000313" key="6">
    <source>
        <dbReference type="EMBL" id="KAK9855778.1"/>
    </source>
</evidence>
<feature type="region of interest" description="Disordered" evidence="5">
    <location>
        <begin position="73"/>
        <end position="92"/>
    </location>
</feature>
<reference evidence="6 7" key="1">
    <citation type="journal article" date="2024" name="Nat. Commun.">
        <title>Phylogenomics reveals the evolutionary origins of lichenization in chlorophyte algae.</title>
        <authorList>
            <person name="Puginier C."/>
            <person name="Libourel C."/>
            <person name="Otte J."/>
            <person name="Skaloud P."/>
            <person name="Haon M."/>
            <person name="Grisel S."/>
            <person name="Petersen M."/>
            <person name="Berrin J.G."/>
            <person name="Delaux P.M."/>
            <person name="Dal Grande F."/>
            <person name="Keller J."/>
        </authorList>
    </citation>
    <scope>NUCLEOTIDE SEQUENCE [LARGE SCALE GENOMIC DNA]</scope>
    <source>
        <strain evidence="6 7">SAG 2523</strain>
    </source>
</reference>
<evidence type="ECO:0000313" key="7">
    <source>
        <dbReference type="Proteomes" id="UP001485043"/>
    </source>
</evidence>
<sequence length="503" mass="52602">MISALNWIPKGAAHLATPAQEESRNESSSEEEDASNASEIEQAQRFAAALKATAAGPLDREPGVEDEAMAELNLEDYDESDEDESGRRIFGSSNPGMAFYRDNKQDPYLAQIAEDDDSDAGLDEVQPDDHLIVTSRSEDEVSYLEVWVYQEAESTGDVPNIYVHHDLLLPAFPLSLAWVGYEGLAGAPGRNFAAVGTSDPGIEIWDLDVSDAVEPLVTLGGLPRGAGPALDMMGLDEAAPPEGKKKNKKQKKKAAAAALANSTSPDDAQGLRPGSHTDAVLGLAWNAAAPNVLASASADSTAKVWDLGSQQCQATLTHHTDKVQALAWNPAEPPILLTAAFDRTAALADVRSPGASTPKWELSADAECAAWSIAEPTQFLVASEDGVVACFDARGGASSAPLFRLAAHDKPTCAISFCPAAPHLLATASADKLVKLWNVSGNQPSLVTSQNLKAGAVFAGGFCATAPHLFAVGGAKGSVAVWDVLSCGAVASGFGRRFSRAAS</sequence>
<dbReference type="SMART" id="SM00320">
    <property type="entry name" value="WD40"/>
    <property type="match status" value="5"/>
</dbReference>
<feature type="repeat" description="WD" evidence="4">
    <location>
        <begin position="405"/>
        <end position="447"/>
    </location>
</feature>
<dbReference type="InterPro" id="IPR044285">
    <property type="entry name" value="PWP1"/>
</dbReference>
<feature type="compositionally biased region" description="Acidic residues" evidence="5">
    <location>
        <begin position="73"/>
        <end position="84"/>
    </location>
</feature>
<comment type="caution">
    <text evidence="6">The sequence shown here is derived from an EMBL/GenBank/DDBJ whole genome shotgun (WGS) entry which is preliminary data.</text>
</comment>
<keyword evidence="7" id="KW-1185">Reference proteome</keyword>
<dbReference type="InterPro" id="IPR001680">
    <property type="entry name" value="WD40_rpt"/>
</dbReference>
<feature type="region of interest" description="Disordered" evidence="5">
    <location>
        <begin position="1"/>
        <end position="43"/>
    </location>
</feature>
<evidence type="ECO:0000256" key="2">
    <source>
        <dbReference type="ARBA" id="ARBA00022574"/>
    </source>
</evidence>
<dbReference type="InterPro" id="IPR015943">
    <property type="entry name" value="WD40/YVTN_repeat-like_dom_sf"/>
</dbReference>
<organism evidence="6 7">
    <name type="scientific">Apatococcus fuscideae</name>
    <dbReference type="NCBI Taxonomy" id="2026836"/>
    <lineage>
        <taxon>Eukaryota</taxon>
        <taxon>Viridiplantae</taxon>
        <taxon>Chlorophyta</taxon>
        <taxon>core chlorophytes</taxon>
        <taxon>Trebouxiophyceae</taxon>
        <taxon>Chlorellales</taxon>
        <taxon>Chlorellaceae</taxon>
        <taxon>Apatococcus</taxon>
    </lineage>
</organism>
<accession>A0AAW1SRC7</accession>
<keyword evidence="2 4" id="KW-0853">WD repeat</keyword>
<dbReference type="PROSITE" id="PS50294">
    <property type="entry name" value="WD_REPEATS_REGION"/>
    <property type="match status" value="2"/>
</dbReference>
<name>A0AAW1SRC7_9CHLO</name>
<feature type="repeat" description="WD" evidence="4">
    <location>
        <begin position="273"/>
        <end position="315"/>
    </location>
</feature>
<dbReference type="InterPro" id="IPR020472">
    <property type="entry name" value="WD40_PAC1"/>
</dbReference>
<proteinExistence type="predicted"/>
<dbReference type="SUPFAM" id="SSF50978">
    <property type="entry name" value="WD40 repeat-like"/>
    <property type="match status" value="1"/>
</dbReference>
<keyword evidence="1" id="KW-0597">Phosphoprotein</keyword>
<dbReference type="Gene3D" id="2.130.10.10">
    <property type="entry name" value="YVTN repeat-like/Quinoprotein amine dehydrogenase"/>
    <property type="match status" value="2"/>
</dbReference>
<dbReference type="InterPro" id="IPR036322">
    <property type="entry name" value="WD40_repeat_dom_sf"/>
</dbReference>
<dbReference type="Proteomes" id="UP001485043">
    <property type="component" value="Unassembled WGS sequence"/>
</dbReference>
<dbReference type="PROSITE" id="PS00678">
    <property type="entry name" value="WD_REPEATS_1"/>
    <property type="match status" value="2"/>
</dbReference>
<feature type="compositionally biased region" description="Basic residues" evidence="5">
    <location>
        <begin position="245"/>
        <end position="254"/>
    </location>
</feature>
<dbReference type="PROSITE" id="PS50082">
    <property type="entry name" value="WD_REPEATS_2"/>
    <property type="match status" value="2"/>
</dbReference>
<dbReference type="GO" id="GO:0005634">
    <property type="term" value="C:nucleus"/>
    <property type="evidence" value="ECO:0007669"/>
    <property type="project" value="TreeGrafter"/>
</dbReference>
<dbReference type="InterPro" id="IPR019775">
    <property type="entry name" value="WD40_repeat_CS"/>
</dbReference>
<evidence type="ECO:0000256" key="4">
    <source>
        <dbReference type="PROSITE-ProRule" id="PRU00221"/>
    </source>
</evidence>
<dbReference type="GO" id="GO:0006364">
    <property type="term" value="P:rRNA processing"/>
    <property type="evidence" value="ECO:0007669"/>
    <property type="project" value="InterPro"/>
</dbReference>
<evidence type="ECO:0000256" key="5">
    <source>
        <dbReference type="SAM" id="MobiDB-lite"/>
    </source>
</evidence>
<evidence type="ECO:0000256" key="1">
    <source>
        <dbReference type="ARBA" id="ARBA00022553"/>
    </source>
</evidence>
<protein>
    <recommendedName>
        <fullName evidence="8">Periodic tryptophan protein 1</fullName>
    </recommendedName>
</protein>
<dbReference type="AlphaFoldDB" id="A0AAW1SRC7"/>